<keyword evidence="6" id="KW-0547">Nucleotide-binding</keyword>
<dbReference type="GO" id="GO:0016779">
    <property type="term" value="F:nucleotidyltransferase activity"/>
    <property type="evidence" value="ECO:0007669"/>
    <property type="project" value="UniProtKB-KW"/>
</dbReference>
<proteinExistence type="inferred from homology"/>
<gene>
    <name evidence="11" type="ORF">BJP34_23865</name>
</gene>
<evidence type="ECO:0000256" key="5">
    <source>
        <dbReference type="ARBA" id="ARBA00022723"/>
    </source>
</evidence>
<comment type="cofactor">
    <cofactor evidence="1">
        <name>Mg(2+)</name>
        <dbReference type="ChEBI" id="CHEBI:18420"/>
    </cofactor>
</comment>
<evidence type="ECO:0000256" key="8">
    <source>
        <dbReference type="ARBA" id="ARBA00022842"/>
    </source>
</evidence>
<dbReference type="EMBL" id="CP017599">
    <property type="protein sequence ID" value="AOX02067.1"/>
    <property type="molecule type" value="Genomic_DNA"/>
</dbReference>
<organism evidence="11 12">
    <name type="scientific">Moorena producens PAL-8-15-08-1</name>
    <dbReference type="NCBI Taxonomy" id="1458985"/>
    <lineage>
        <taxon>Bacteria</taxon>
        <taxon>Bacillati</taxon>
        <taxon>Cyanobacteriota</taxon>
        <taxon>Cyanophyceae</taxon>
        <taxon>Coleofasciculales</taxon>
        <taxon>Coleofasciculaceae</taxon>
        <taxon>Moorena</taxon>
    </lineage>
</organism>
<dbReference type="SUPFAM" id="SSF81301">
    <property type="entry name" value="Nucleotidyltransferase"/>
    <property type="match status" value="1"/>
</dbReference>
<dbReference type="GO" id="GO:0005524">
    <property type="term" value="F:ATP binding"/>
    <property type="evidence" value="ECO:0007669"/>
    <property type="project" value="UniProtKB-KW"/>
</dbReference>
<evidence type="ECO:0000313" key="12">
    <source>
        <dbReference type="Proteomes" id="UP000177870"/>
    </source>
</evidence>
<evidence type="ECO:0000256" key="1">
    <source>
        <dbReference type="ARBA" id="ARBA00001946"/>
    </source>
</evidence>
<evidence type="ECO:0000256" key="2">
    <source>
        <dbReference type="ARBA" id="ARBA00022649"/>
    </source>
</evidence>
<dbReference type="PANTHER" id="PTHR33571:SF12">
    <property type="entry name" value="BSL3053 PROTEIN"/>
    <property type="match status" value="1"/>
</dbReference>
<evidence type="ECO:0000256" key="7">
    <source>
        <dbReference type="ARBA" id="ARBA00022840"/>
    </source>
</evidence>
<dbReference type="InterPro" id="IPR052038">
    <property type="entry name" value="Type-VII_TA_antitoxin"/>
</dbReference>
<dbReference type="OrthoDB" id="428157at2"/>
<keyword evidence="8" id="KW-0460">Magnesium</keyword>
<dbReference type="Pfam" id="PF01909">
    <property type="entry name" value="NTP_transf_2"/>
    <property type="match status" value="1"/>
</dbReference>
<dbReference type="Gene3D" id="3.30.460.10">
    <property type="entry name" value="Beta Polymerase, domain 2"/>
    <property type="match status" value="1"/>
</dbReference>
<accession>A0A1D8TWP4</accession>
<sequence length="113" mass="13269">MTESPVLPINLPKEEIEQFCQRHYIRKLYLFGSVLRDDFTPESDVDFLVEFEPGKTPGFFRLASMEIELSEMVEGRKIDLRTPNELSIYFRDRVMAEAMVQYDSNRTIGHLSF</sequence>
<dbReference type="GO" id="GO:0046872">
    <property type="term" value="F:metal ion binding"/>
    <property type="evidence" value="ECO:0007669"/>
    <property type="project" value="UniProtKB-KW"/>
</dbReference>
<reference evidence="12" key="1">
    <citation type="submission" date="2016-10" db="EMBL/GenBank/DDBJ databases">
        <title>Comparative genomics uncovers the prolific and rare metabolic potential of the cyanobacterial genus Moorea.</title>
        <authorList>
            <person name="Leao T."/>
            <person name="Castelao G."/>
            <person name="Korobeynikov A."/>
            <person name="Monroe E.A."/>
            <person name="Podell S."/>
            <person name="Glukhov E."/>
            <person name="Allen E."/>
            <person name="Gerwick W.H."/>
            <person name="Gerwick L."/>
        </authorList>
    </citation>
    <scope>NUCLEOTIDE SEQUENCE [LARGE SCALE GENOMIC DNA]</scope>
    <source>
        <strain evidence="12">PAL-8-15-08-1</strain>
    </source>
</reference>
<dbReference type="AlphaFoldDB" id="A0A1D8TWP4"/>
<name>A0A1D8TWP4_9CYAN</name>
<comment type="similarity">
    <text evidence="9">Belongs to the MntA antitoxin family.</text>
</comment>
<keyword evidence="3 11" id="KW-0808">Transferase</keyword>
<keyword evidence="5" id="KW-0479">Metal-binding</keyword>
<protein>
    <submittedName>
        <fullName evidence="11">Nucleotidyltransferase</fullName>
    </submittedName>
</protein>
<evidence type="ECO:0000256" key="3">
    <source>
        <dbReference type="ARBA" id="ARBA00022679"/>
    </source>
</evidence>
<dbReference type="RefSeq" id="WP_070394492.1">
    <property type="nucleotide sequence ID" value="NZ_CP017599.1"/>
</dbReference>
<feature type="domain" description="Polymerase nucleotidyl transferase" evidence="10">
    <location>
        <begin position="16"/>
        <end position="92"/>
    </location>
</feature>
<dbReference type="KEGG" id="mpro:BJP34_23865"/>
<keyword evidence="2" id="KW-1277">Toxin-antitoxin system</keyword>
<evidence type="ECO:0000256" key="4">
    <source>
        <dbReference type="ARBA" id="ARBA00022695"/>
    </source>
</evidence>
<dbReference type="CDD" id="cd05403">
    <property type="entry name" value="NT_KNTase_like"/>
    <property type="match status" value="1"/>
</dbReference>
<evidence type="ECO:0000313" key="11">
    <source>
        <dbReference type="EMBL" id="AOX02067.1"/>
    </source>
</evidence>
<evidence type="ECO:0000256" key="9">
    <source>
        <dbReference type="ARBA" id="ARBA00038276"/>
    </source>
</evidence>
<evidence type="ECO:0000259" key="10">
    <source>
        <dbReference type="Pfam" id="PF01909"/>
    </source>
</evidence>
<keyword evidence="7" id="KW-0067">ATP-binding</keyword>
<keyword evidence="4" id="KW-0548">Nucleotidyltransferase</keyword>
<dbReference type="InterPro" id="IPR043519">
    <property type="entry name" value="NT_sf"/>
</dbReference>
<dbReference type="Proteomes" id="UP000177870">
    <property type="component" value="Chromosome"/>
</dbReference>
<evidence type="ECO:0000256" key="6">
    <source>
        <dbReference type="ARBA" id="ARBA00022741"/>
    </source>
</evidence>
<dbReference type="InterPro" id="IPR002934">
    <property type="entry name" value="Polymerase_NTP_transf_dom"/>
</dbReference>
<dbReference type="PANTHER" id="PTHR33571">
    <property type="entry name" value="SSL8005 PROTEIN"/>
    <property type="match status" value="1"/>
</dbReference>